<gene>
    <name evidence="1" type="ORF">A2024_05820</name>
</gene>
<dbReference type="Proteomes" id="UP000177230">
    <property type="component" value="Unassembled WGS sequence"/>
</dbReference>
<evidence type="ECO:0000313" key="2">
    <source>
        <dbReference type="Proteomes" id="UP000177230"/>
    </source>
</evidence>
<evidence type="ECO:0000313" key="1">
    <source>
        <dbReference type="EMBL" id="OGF14050.1"/>
    </source>
</evidence>
<comment type="caution">
    <text evidence="1">The sequence shown here is derived from an EMBL/GenBank/DDBJ whole genome shotgun (WGS) entry which is preliminary data.</text>
</comment>
<sequence length="106" mass="12291">MITTKHQFVNLNQKRWILKPPTLFLRHHDFRLYWMAQLVSLTGTGTQQATMSWLILDLPERAFLLELSRPSARPRSYHLPARLMGGRPAKQENTADGFTGYIVVEI</sequence>
<proteinExistence type="predicted"/>
<reference evidence="1 2" key="1">
    <citation type="journal article" date="2016" name="Nat. Commun.">
        <title>Thousands of microbial genomes shed light on interconnected biogeochemical processes in an aquifer system.</title>
        <authorList>
            <person name="Anantharaman K."/>
            <person name="Brown C.T."/>
            <person name="Hug L.A."/>
            <person name="Sharon I."/>
            <person name="Castelle C.J."/>
            <person name="Probst A.J."/>
            <person name="Thomas B.C."/>
            <person name="Singh A."/>
            <person name="Wilkins M.J."/>
            <person name="Karaoz U."/>
            <person name="Brodie E.L."/>
            <person name="Williams K.H."/>
            <person name="Hubbard S.S."/>
            <person name="Banfield J.F."/>
        </authorList>
    </citation>
    <scope>NUCLEOTIDE SEQUENCE [LARGE SCALE GENOMIC DNA]</scope>
</reference>
<protein>
    <submittedName>
        <fullName evidence="1">Uncharacterized protein</fullName>
    </submittedName>
</protein>
<organism evidence="1 2">
    <name type="scientific">Candidatus Edwardsbacteria bacterium GWF2_54_11</name>
    <dbReference type="NCBI Taxonomy" id="1817851"/>
    <lineage>
        <taxon>Bacteria</taxon>
        <taxon>Candidatus Edwardsiibacteriota</taxon>
    </lineage>
</organism>
<accession>A0A1F5RI10</accession>
<name>A0A1F5RI10_9BACT</name>
<dbReference type="EMBL" id="MFFM01000009">
    <property type="protein sequence ID" value="OGF14050.1"/>
    <property type="molecule type" value="Genomic_DNA"/>
</dbReference>
<dbReference type="AlphaFoldDB" id="A0A1F5RI10"/>